<reference evidence="2" key="1">
    <citation type="submission" date="2019-04" db="EMBL/GenBank/DDBJ databases">
        <title>Friends and foes A comparative genomics studyof 23 Aspergillus species from section Flavi.</title>
        <authorList>
            <consortium name="DOE Joint Genome Institute"/>
            <person name="Kjaerbolling I."/>
            <person name="Vesth T."/>
            <person name="Frisvad J.C."/>
            <person name="Nybo J.L."/>
            <person name="Theobald S."/>
            <person name="Kildgaard S."/>
            <person name="Isbrandt T."/>
            <person name="Kuo A."/>
            <person name="Sato A."/>
            <person name="Lyhne E.K."/>
            <person name="Kogle M.E."/>
            <person name="Wiebenga A."/>
            <person name="Kun R.S."/>
            <person name="Lubbers R.J."/>
            <person name="Makela M.R."/>
            <person name="Barry K."/>
            <person name="Chovatia M."/>
            <person name="Clum A."/>
            <person name="Daum C."/>
            <person name="Haridas S."/>
            <person name="He G."/>
            <person name="LaButti K."/>
            <person name="Lipzen A."/>
            <person name="Mondo S."/>
            <person name="Riley R."/>
            <person name="Salamov A."/>
            <person name="Simmons B.A."/>
            <person name="Magnuson J.K."/>
            <person name="Henrissat B."/>
            <person name="Mortensen U.H."/>
            <person name="Larsen T.O."/>
            <person name="Devries R.P."/>
            <person name="Grigoriev I.V."/>
            <person name="Machida M."/>
            <person name="Baker S.E."/>
            <person name="Andersen M.R."/>
        </authorList>
    </citation>
    <scope>NUCLEOTIDE SEQUENCE [LARGE SCALE GENOMIC DNA]</scope>
    <source>
        <strain evidence="2">CBS 553.77</strain>
    </source>
</reference>
<dbReference type="EMBL" id="ML739042">
    <property type="protein sequence ID" value="KAE8356170.1"/>
    <property type="molecule type" value="Genomic_DNA"/>
</dbReference>
<protein>
    <recommendedName>
        <fullName evidence="3">Glycosyltransferase family 31 protein</fullName>
    </recommendedName>
</protein>
<evidence type="ECO:0008006" key="3">
    <source>
        <dbReference type="Google" id="ProtNLM"/>
    </source>
</evidence>
<keyword evidence="2" id="KW-1185">Reference proteome</keyword>
<dbReference type="InterPro" id="IPR006740">
    <property type="entry name" value="DUF604"/>
</dbReference>
<dbReference type="PANTHER" id="PTHR10811">
    <property type="entry name" value="FRINGE-RELATED"/>
    <property type="match status" value="1"/>
</dbReference>
<dbReference type="OrthoDB" id="414175at2759"/>
<evidence type="ECO:0000313" key="1">
    <source>
        <dbReference type="EMBL" id="KAE8356170.1"/>
    </source>
</evidence>
<dbReference type="Pfam" id="PF04646">
    <property type="entry name" value="DUF604"/>
    <property type="match status" value="1"/>
</dbReference>
<organism evidence="1 2">
    <name type="scientific">Aspergillus coremiiformis</name>
    <dbReference type="NCBI Taxonomy" id="138285"/>
    <lineage>
        <taxon>Eukaryota</taxon>
        <taxon>Fungi</taxon>
        <taxon>Dikarya</taxon>
        <taxon>Ascomycota</taxon>
        <taxon>Pezizomycotina</taxon>
        <taxon>Eurotiomycetes</taxon>
        <taxon>Eurotiomycetidae</taxon>
        <taxon>Eurotiales</taxon>
        <taxon>Aspergillaceae</taxon>
        <taxon>Aspergillus</taxon>
        <taxon>Aspergillus subgen. Circumdati</taxon>
    </lineage>
</organism>
<name>A0A5N6ZJ31_9EURO</name>
<dbReference type="Proteomes" id="UP000327118">
    <property type="component" value="Unassembled WGS sequence"/>
</dbReference>
<gene>
    <name evidence="1" type="ORF">BDV28DRAFT_154896</name>
</gene>
<evidence type="ECO:0000313" key="2">
    <source>
        <dbReference type="Proteomes" id="UP000327118"/>
    </source>
</evidence>
<proteinExistence type="predicted"/>
<dbReference type="Gene3D" id="3.90.550.50">
    <property type="match status" value="1"/>
</dbReference>
<dbReference type="AlphaFoldDB" id="A0A5N6ZJ31"/>
<accession>A0A5N6ZJ31</accession>
<sequence>MRSPLGIALSRIVPILLASTSIALCLASLLRRTSLQPTWSANHRMSNDCHPDVRRLQQLGFDALDYAQLQIAVMRTEDFAGFRDELHAPFPTYHTVHLEHLDGWNDTICAPVVTLTAPRRSSPPDASHILFGVATTLKRLDESLGPFAHWAGGTGARIIAVIDPDPRKSHVLQRAHRLGIHLTIVESSTEYLDRYFSLISVLHHNREVQTRWAVLIDDDTFFPSMQNLVNKLATYNATEPQYIGALTEDFEQMHDWGYMAYGGAGVFLSMPLLEQLNGVYAECSRFQDTGDRRIARCIYAHTTTKLSWERGLYQLDLHGDVSGFFESGRPLPLSVHHWKSWFQVDMEAMSAIASICSDHCQLRRWRMSDGWFLVNGFSLIQYSTPSEDLQRMEQTWESGHYPDDQFTHSLGPLRPKDEMKISLRLKHVVKGKEVVRQIYARESTSENPQVVEIIWYLAE</sequence>